<dbReference type="Gene3D" id="3.30.300.130">
    <property type="entry name" value="Fe-S cluster assembly (FSCA)"/>
    <property type="match status" value="1"/>
</dbReference>
<dbReference type="EMBL" id="SNWR01000001">
    <property type="protein sequence ID" value="TDO36893.1"/>
    <property type="molecule type" value="Genomic_DNA"/>
</dbReference>
<comment type="caution">
    <text evidence="1">The sequence shown here is derived from an EMBL/GenBank/DDBJ whole genome shotgun (WGS) entry which is preliminary data.</text>
</comment>
<dbReference type="InterPro" id="IPR034904">
    <property type="entry name" value="FSCA_dom_sf"/>
</dbReference>
<organism evidence="1 2">
    <name type="scientific">Paractinoplanes brasiliensis</name>
    <dbReference type="NCBI Taxonomy" id="52695"/>
    <lineage>
        <taxon>Bacteria</taxon>
        <taxon>Bacillati</taxon>
        <taxon>Actinomycetota</taxon>
        <taxon>Actinomycetes</taxon>
        <taxon>Micromonosporales</taxon>
        <taxon>Micromonosporaceae</taxon>
        <taxon>Paractinoplanes</taxon>
    </lineage>
</organism>
<reference evidence="1 2" key="1">
    <citation type="submission" date="2019-03" db="EMBL/GenBank/DDBJ databases">
        <title>Sequencing the genomes of 1000 actinobacteria strains.</title>
        <authorList>
            <person name="Klenk H.-P."/>
        </authorList>
    </citation>
    <scope>NUCLEOTIDE SEQUENCE [LARGE SCALE GENOMIC DNA]</scope>
    <source>
        <strain evidence="1 2">DSM 43805</strain>
    </source>
</reference>
<proteinExistence type="predicted"/>
<protein>
    <submittedName>
        <fullName evidence="1">Fe-S cluster biogenesis protein NfuA</fullName>
    </submittedName>
</protein>
<dbReference type="Proteomes" id="UP000294901">
    <property type="component" value="Unassembled WGS sequence"/>
</dbReference>
<dbReference type="RefSeq" id="WP_133871589.1">
    <property type="nucleotide sequence ID" value="NZ_BOMD01000071.1"/>
</dbReference>
<evidence type="ECO:0000313" key="2">
    <source>
        <dbReference type="Proteomes" id="UP000294901"/>
    </source>
</evidence>
<accession>A0A4R6JKR2</accession>
<gene>
    <name evidence="1" type="ORF">C8E87_0480</name>
</gene>
<dbReference type="OrthoDB" id="9798220at2"/>
<name>A0A4R6JKR2_9ACTN</name>
<sequence>MPEQDWQAAGERIESLIAASASAGPAARHRAEELVRLVADLYGAGLERLLEVLHEHGALTDEALDAVADDDLVSGLLLVHGLHPYDAQTRIERALAGHDVDLLEITADGVVRLRMPAGCGSSSAAHRSAVEAAIEAAAPEVTAVEVDDALAAAAVIPVSALFTRVGGDRKVAT</sequence>
<dbReference type="AlphaFoldDB" id="A0A4R6JKR2"/>
<evidence type="ECO:0000313" key="1">
    <source>
        <dbReference type="EMBL" id="TDO36893.1"/>
    </source>
</evidence>
<keyword evidence="2" id="KW-1185">Reference proteome</keyword>